<reference evidence="3" key="1">
    <citation type="journal article" date="2019" name="Microbiol. Resour. Announc.">
        <title>Complete Genome Sequence of Halomonas olivaria, a Moderately Halophilic Bacterium Isolated from Olive Processing Effluents, Obtained by Nanopore Sequencing.</title>
        <authorList>
            <person name="Nagata S."/>
            <person name="Ii K.M."/>
            <person name="Tsukimi T."/>
            <person name="Miura M.C."/>
            <person name="Galipon J."/>
            <person name="Arakawa K."/>
        </authorList>
    </citation>
    <scope>NUCLEOTIDE SEQUENCE [LARGE SCALE GENOMIC DNA]</scope>
    <source>
        <strain evidence="3">TYRC17</strain>
    </source>
</reference>
<dbReference type="Pfam" id="PF13166">
    <property type="entry name" value="AAA_13"/>
    <property type="match status" value="1"/>
</dbReference>
<accession>A0ABM7GNC5</accession>
<dbReference type="InterPro" id="IPR026866">
    <property type="entry name" value="CR006_AAA"/>
</dbReference>
<dbReference type="EMBL" id="AP019416">
    <property type="protein sequence ID" value="BBI52257.1"/>
    <property type="molecule type" value="Genomic_DNA"/>
</dbReference>
<gene>
    <name evidence="2" type="ORF">HORIV_46780</name>
</gene>
<feature type="domain" description="Protein CR006 P-loop" evidence="1">
    <location>
        <begin position="3"/>
        <end position="140"/>
    </location>
</feature>
<keyword evidence="3" id="KW-1185">Reference proteome</keyword>
<evidence type="ECO:0000313" key="2">
    <source>
        <dbReference type="EMBL" id="BBI52257.1"/>
    </source>
</evidence>
<evidence type="ECO:0000259" key="1">
    <source>
        <dbReference type="Pfam" id="PF13166"/>
    </source>
</evidence>
<evidence type="ECO:0000313" key="3">
    <source>
        <dbReference type="Proteomes" id="UP000289555"/>
    </source>
</evidence>
<dbReference type="InterPro" id="IPR027417">
    <property type="entry name" value="P-loop_NTPase"/>
</dbReference>
<protein>
    <recommendedName>
        <fullName evidence="1">Protein CR006 P-loop domain-containing protein</fullName>
    </recommendedName>
</protein>
<dbReference type="Gene3D" id="3.40.50.300">
    <property type="entry name" value="P-loop containing nucleotide triphosphate hydrolases"/>
    <property type="match status" value="1"/>
</dbReference>
<dbReference type="Proteomes" id="UP000289555">
    <property type="component" value="Chromosome"/>
</dbReference>
<organism evidence="2 3">
    <name type="scientific">Vreelandella olivaria</name>
    <dbReference type="NCBI Taxonomy" id="390919"/>
    <lineage>
        <taxon>Bacteria</taxon>
        <taxon>Pseudomonadati</taxon>
        <taxon>Pseudomonadota</taxon>
        <taxon>Gammaproteobacteria</taxon>
        <taxon>Oceanospirillales</taxon>
        <taxon>Halomonadaceae</taxon>
        <taxon>Vreelandella</taxon>
    </lineage>
</organism>
<sequence length="150" mass="16709">MAEQSAKAKEIAAINQSISSLRKQTVNIEEAIENINNALIEIGVVGFSVVKHGESLYKVARTDTDSDAFHSLSEGEKTVISFLYFIELCKGEKTAESSPKKKIVVIDDPISSLSHLYIFNIGQLIKRTFLTQKNMSKLLFLHIVYISSMN</sequence>
<name>A0ABM7GNC5_9GAMM</name>
<proteinExistence type="predicted"/>